<dbReference type="PROSITE" id="PS50929">
    <property type="entry name" value="ABC_TM1F"/>
    <property type="match status" value="1"/>
</dbReference>
<organism evidence="12 13">
    <name type="scientific">Anseongella ginsenosidimutans</name>
    <dbReference type="NCBI Taxonomy" id="496056"/>
    <lineage>
        <taxon>Bacteria</taxon>
        <taxon>Pseudomonadati</taxon>
        <taxon>Bacteroidota</taxon>
        <taxon>Sphingobacteriia</taxon>
        <taxon>Sphingobacteriales</taxon>
        <taxon>Sphingobacteriaceae</taxon>
        <taxon>Anseongella</taxon>
    </lineage>
</organism>
<dbReference type="Pfam" id="PF00005">
    <property type="entry name" value="ABC_tran"/>
    <property type="match status" value="1"/>
</dbReference>
<feature type="transmembrane region" description="Helical" evidence="9">
    <location>
        <begin position="151"/>
        <end position="170"/>
    </location>
</feature>
<feature type="transmembrane region" description="Helical" evidence="9">
    <location>
        <begin position="18"/>
        <end position="43"/>
    </location>
</feature>
<feature type="domain" description="ABC transmembrane type-1" evidence="11">
    <location>
        <begin position="19"/>
        <end position="319"/>
    </location>
</feature>
<dbReference type="Gene3D" id="3.40.50.300">
    <property type="entry name" value="P-loop containing nucleotide triphosphate hydrolases"/>
    <property type="match status" value="1"/>
</dbReference>
<keyword evidence="7 9" id="KW-1133">Transmembrane helix</keyword>
<dbReference type="PROSITE" id="PS50893">
    <property type="entry name" value="ABC_TRANSPORTER_2"/>
    <property type="match status" value="1"/>
</dbReference>
<dbReference type="InterPro" id="IPR027417">
    <property type="entry name" value="P-loop_NTPase"/>
</dbReference>
<keyword evidence="3" id="KW-1003">Cell membrane</keyword>
<evidence type="ECO:0000256" key="2">
    <source>
        <dbReference type="ARBA" id="ARBA00022448"/>
    </source>
</evidence>
<dbReference type="Proteomes" id="UP000295807">
    <property type="component" value="Unassembled WGS sequence"/>
</dbReference>
<dbReference type="Gene3D" id="1.20.1560.10">
    <property type="entry name" value="ABC transporter type 1, transmembrane domain"/>
    <property type="match status" value="1"/>
</dbReference>
<dbReference type="InterPro" id="IPR036640">
    <property type="entry name" value="ABC1_TM_sf"/>
</dbReference>
<dbReference type="PANTHER" id="PTHR43394:SF1">
    <property type="entry name" value="ATP-BINDING CASSETTE SUB-FAMILY B MEMBER 10, MITOCHONDRIAL"/>
    <property type="match status" value="1"/>
</dbReference>
<dbReference type="RefSeq" id="WP_132128891.1">
    <property type="nucleotide sequence ID" value="NZ_CP042432.1"/>
</dbReference>
<dbReference type="SUPFAM" id="SSF90123">
    <property type="entry name" value="ABC transporter transmembrane region"/>
    <property type="match status" value="1"/>
</dbReference>
<dbReference type="GO" id="GO:0015421">
    <property type="term" value="F:ABC-type oligopeptide transporter activity"/>
    <property type="evidence" value="ECO:0007669"/>
    <property type="project" value="TreeGrafter"/>
</dbReference>
<feature type="transmembrane region" description="Helical" evidence="9">
    <location>
        <begin position="296"/>
        <end position="317"/>
    </location>
</feature>
<accession>A0A4R3KRY6</accession>
<dbReference type="GO" id="GO:0016887">
    <property type="term" value="F:ATP hydrolysis activity"/>
    <property type="evidence" value="ECO:0007669"/>
    <property type="project" value="InterPro"/>
</dbReference>
<evidence type="ECO:0000256" key="6">
    <source>
        <dbReference type="ARBA" id="ARBA00022840"/>
    </source>
</evidence>
<evidence type="ECO:0000259" key="11">
    <source>
        <dbReference type="PROSITE" id="PS50929"/>
    </source>
</evidence>
<evidence type="ECO:0000256" key="4">
    <source>
        <dbReference type="ARBA" id="ARBA00022692"/>
    </source>
</evidence>
<dbReference type="Pfam" id="PF00664">
    <property type="entry name" value="ABC_membrane"/>
    <property type="match status" value="1"/>
</dbReference>
<keyword evidence="5" id="KW-0547">Nucleotide-binding</keyword>
<keyword evidence="6 12" id="KW-0067">ATP-binding</keyword>
<evidence type="ECO:0000313" key="12">
    <source>
        <dbReference type="EMBL" id="TCS87804.1"/>
    </source>
</evidence>
<dbReference type="GO" id="GO:0005524">
    <property type="term" value="F:ATP binding"/>
    <property type="evidence" value="ECO:0007669"/>
    <property type="project" value="UniProtKB-KW"/>
</dbReference>
<dbReference type="SUPFAM" id="SSF52540">
    <property type="entry name" value="P-loop containing nucleoside triphosphate hydrolases"/>
    <property type="match status" value="1"/>
</dbReference>
<dbReference type="InterPro" id="IPR003593">
    <property type="entry name" value="AAA+_ATPase"/>
</dbReference>
<dbReference type="OrthoDB" id="9760358at2"/>
<feature type="transmembrane region" description="Helical" evidence="9">
    <location>
        <begin position="176"/>
        <end position="194"/>
    </location>
</feature>
<dbReference type="PANTHER" id="PTHR43394">
    <property type="entry name" value="ATP-DEPENDENT PERMEASE MDL1, MITOCHONDRIAL"/>
    <property type="match status" value="1"/>
</dbReference>
<dbReference type="EMBL" id="SMAD01000004">
    <property type="protein sequence ID" value="TCS87804.1"/>
    <property type="molecule type" value="Genomic_DNA"/>
</dbReference>
<dbReference type="AlphaFoldDB" id="A0A4R3KRY6"/>
<keyword evidence="2" id="KW-0813">Transport</keyword>
<dbReference type="InterPro" id="IPR003439">
    <property type="entry name" value="ABC_transporter-like_ATP-bd"/>
</dbReference>
<keyword evidence="13" id="KW-1185">Reference proteome</keyword>
<gene>
    <name evidence="12" type="ORF">EDD80_104154</name>
</gene>
<reference evidence="12 13" key="1">
    <citation type="submission" date="2019-03" db="EMBL/GenBank/DDBJ databases">
        <title>Genomic Encyclopedia of Type Strains, Phase IV (KMG-IV): sequencing the most valuable type-strain genomes for metagenomic binning, comparative biology and taxonomic classification.</title>
        <authorList>
            <person name="Goeker M."/>
        </authorList>
    </citation>
    <scope>NUCLEOTIDE SEQUENCE [LARGE SCALE GENOMIC DNA]</scope>
    <source>
        <strain evidence="12 13">DSM 21100</strain>
    </source>
</reference>
<proteinExistence type="predicted"/>
<dbReference type="SMART" id="SM00382">
    <property type="entry name" value="AAA"/>
    <property type="match status" value="1"/>
</dbReference>
<evidence type="ECO:0000259" key="10">
    <source>
        <dbReference type="PROSITE" id="PS50893"/>
    </source>
</evidence>
<evidence type="ECO:0000256" key="7">
    <source>
        <dbReference type="ARBA" id="ARBA00022989"/>
    </source>
</evidence>
<feature type="transmembrane region" description="Helical" evidence="9">
    <location>
        <begin position="63"/>
        <end position="86"/>
    </location>
</feature>
<evidence type="ECO:0000256" key="3">
    <source>
        <dbReference type="ARBA" id="ARBA00022475"/>
    </source>
</evidence>
<evidence type="ECO:0000256" key="8">
    <source>
        <dbReference type="ARBA" id="ARBA00023136"/>
    </source>
</evidence>
<sequence>MNSLAYLNKYLYKYRFRLILGTIFVTVSNFFAVVPAQIIRMAFDLVNENIGIMQLYRGFELQPSAYSIFSSIVLLFGALVLLMALLRGIFLFFMRQTIIVVSRLIEYDLKNEIYTHYQELSLAFYRRNNTGDLMNRITEDVSRVRMYLGPAIMYSINTVALFVMVIITMLSINVKLTFFTILPLPVLAIVIYIVNSRIHRKSEQIQEQLSTISTFVQETFAGIRIMKAYVREKQTRKDFGRESQEYMDRSVSLAKLQAVFFPVIVLLVGISILLTVYIGGIEVSRGRITTGNIAEFIVYIGQLTFPMMALGWVSSIVQRAAASQKRINQFLHTRPEILSPDVPGTAVEGNIEFRNVSFTYPDTGIKALENVSFSAKKGEFLAIIGHTGSGKSTIVNLLGRMYDVNSGSVLVDGKDIREYNLTSLRQSFAFVPQDVFLFSDSIKNNIGFGLDQFSDEEIENAARNAAIYDNIQHFPEKFETRTGERGITMSGGQKQRTSIARAIIKDPAVLIFDDSLSAVDTKTEEEILQNLGRIMRGRTSIIISHRVSTIKNADNILVMKQGRVAESGTHEQLLAQEGLYKQLFEKQLLEEESG</sequence>
<feature type="domain" description="ABC transporter" evidence="10">
    <location>
        <begin position="351"/>
        <end position="586"/>
    </location>
</feature>
<comment type="subcellular location">
    <subcellularLocation>
        <location evidence="1">Cell membrane</location>
        <topology evidence="1">Multi-pass membrane protein</topology>
    </subcellularLocation>
</comment>
<keyword evidence="8 9" id="KW-0472">Membrane</keyword>
<keyword evidence="4 9" id="KW-0812">Transmembrane</keyword>
<feature type="transmembrane region" description="Helical" evidence="9">
    <location>
        <begin position="259"/>
        <end position="281"/>
    </location>
</feature>
<dbReference type="FunFam" id="3.40.50.300:FF:000221">
    <property type="entry name" value="Multidrug ABC transporter ATP-binding protein"/>
    <property type="match status" value="1"/>
</dbReference>
<evidence type="ECO:0000313" key="13">
    <source>
        <dbReference type="Proteomes" id="UP000295807"/>
    </source>
</evidence>
<evidence type="ECO:0000256" key="5">
    <source>
        <dbReference type="ARBA" id="ARBA00022741"/>
    </source>
</evidence>
<evidence type="ECO:0000256" key="1">
    <source>
        <dbReference type="ARBA" id="ARBA00004651"/>
    </source>
</evidence>
<protein>
    <submittedName>
        <fullName evidence="12">ATP-binding cassette subfamily B protein</fullName>
    </submittedName>
</protein>
<dbReference type="CDD" id="cd18541">
    <property type="entry name" value="ABC_6TM_TmrB_like"/>
    <property type="match status" value="1"/>
</dbReference>
<name>A0A4R3KRY6_9SPHI</name>
<evidence type="ECO:0000256" key="9">
    <source>
        <dbReference type="SAM" id="Phobius"/>
    </source>
</evidence>
<dbReference type="GO" id="GO:0005886">
    <property type="term" value="C:plasma membrane"/>
    <property type="evidence" value="ECO:0007669"/>
    <property type="project" value="UniProtKB-SubCell"/>
</dbReference>
<dbReference type="InterPro" id="IPR039421">
    <property type="entry name" value="Type_1_exporter"/>
</dbReference>
<comment type="caution">
    <text evidence="12">The sequence shown here is derived from an EMBL/GenBank/DDBJ whole genome shotgun (WGS) entry which is preliminary data.</text>
</comment>
<dbReference type="InterPro" id="IPR011527">
    <property type="entry name" value="ABC1_TM_dom"/>
</dbReference>